<feature type="transmembrane region" description="Helical" evidence="2">
    <location>
        <begin position="112"/>
        <end position="138"/>
    </location>
</feature>
<gene>
    <name evidence="5" type="primary">LOC101850520</name>
</gene>
<feature type="compositionally biased region" description="Basic and acidic residues" evidence="1">
    <location>
        <begin position="178"/>
        <end position="190"/>
    </location>
</feature>
<dbReference type="SUPFAM" id="SSF90112">
    <property type="entry name" value="Neurotransmitter-gated ion-channel transmembrane pore"/>
    <property type="match status" value="1"/>
</dbReference>
<dbReference type="Gene3D" id="1.20.58.390">
    <property type="entry name" value="Neurotransmitter-gated ion-channel transmembrane domain"/>
    <property type="match status" value="1"/>
</dbReference>
<evidence type="ECO:0000259" key="3">
    <source>
        <dbReference type="Pfam" id="PF02932"/>
    </source>
</evidence>
<dbReference type="Pfam" id="PF02932">
    <property type="entry name" value="Neur_chan_memb"/>
    <property type="match status" value="1"/>
</dbReference>
<protein>
    <submittedName>
        <fullName evidence="5">CHRNA7-FAM7A fusion protein</fullName>
    </submittedName>
</protein>
<keyword evidence="2" id="KW-0472">Membrane</keyword>
<dbReference type="CDD" id="cd19051">
    <property type="entry name" value="LGIC_TM_cation"/>
    <property type="match status" value="1"/>
</dbReference>
<dbReference type="GeneID" id="101850520"/>
<evidence type="ECO:0000256" key="2">
    <source>
        <dbReference type="SAM" id="Phobius"/>
    </source>
</evidence>
<dbReference type="Proteomes" id="UP000694888">
    <property type="component" value="Unplaced"/>
</dbReference>
<evidence type="ECO:0000256" key="1">
    <source>
        <dbReference type="SAM" id="MobiDB-lite"/>
    </source>
</evidence>
<dbReference type="InterPro" id="IPR038050">
    <property type="entry name" value="Neuro_actylchol_rec"/>
</dbReference>
<proteinExistence type="predicted"/>
<dbReference type="PANTHER" id="PTHR18945">
    <property type="entry name" value="NEUROTRANSMITTER GATED ION CHANNEL"/>
    <property type="match status" value="1"/>
</dbReference>
<reference evidence="5" key="1">
    <citation type="submission" date="2025-08" db="UniProtKB">
        <authorList>
            <consortium name="RefSeq"/>
        </authorList>
    </citation>
    <scope>IDENTIFICATION</scope>
</reference>
<keyword evidence="4" id="KW-1185">Reference proteome</keyword>
<organism evidence="4 5">
    <name type="scientific">Aplysia californica</name>
    <name type="common">California sea hare</name>
    <dbReference type="NCBI Taxonomy" id="6500"/>
    <lineage>
        <taxon>Eukaryota</taxon>
        <taxon>Metazoa</taxon>
        <taxon>Spiralia</taxon>
        <taxon>Lophotrochozoa</taxon>
        <taxon>Mollusca</taxon>
        <taxon>Gastropoda</taxon>
        <taxon>Heterobranchia</taxon>
        <taxon>Euthyneura</taxon>
        <taxon>Tectipleura</taxon>
        <taxon>Aplysiida</taxon>
        <taxon>Aplysioidea</taxon>
        <taxon>Aplysiidae</taxon>
        <taxon>Aplysia</taxon>
    </lineage>
</organism>
<sequence>MKLEPVSLCNMTANGEYEVTYEGYSLHPISYRFTEETYDWASFTIKLSRRSSYVGISLVLPVILISLLSPVAYLLHPGDTNKFPVAVSTLLSFTVFLQVLDSNLPDTSDNLGLLAVYVSAMLTLGFLSALGNCIVSVLESDFKNARALGITPSLMPSTQPPETTLEKREGLNQPKPASGREETSSFEKEKDLQKCQDRNFLCLRLPCNEWTATIIRVSGFSGKSPAQKLNNAFLLVHIFIFIICTTVLGAMMLCE</sequence>
<accession>A0ABM0K7X0</accession>
<feature type="transmembrane region" description="Helical" evidence="2">
    <location>
        <begin position="53"/>
        <end position="76"/>
    </location>
</feature>
<name>A0ABM0K7X0_APLCA</name>
<evidence type="ECO:0000313" key="4">
    <source>
        <dbReference type="Proteomes" id="UP000694888"/>
    </source>
</evidence>
<dbReference type="InterPro" id="IPR036719">
    <property type="entry name" value="Neuro-gated_channel_TM_sf"/>
</dbReference>
<feature type="transmembrane region" description="Helical" evidence="2">
    <location>
        <begin position="232"/>
        <end position="253"/>
    </location>
</feature>
<dbReference type="InterPro" id="IPR006201">
    <property type="entry name" value="Neur_channel"/>
</dbReference>
<feature type="region of interest" description="Disordered" evidence="1">
    <location>
        <begin position="153"/>
        <end position="190"/>
    </location>
</feature>
<keyword evidence="2" id="KW-1133">Transmembrane helix</keyword>
<dbReference type="InterPro" id="IPR006029">
    <property type="entry name" value="Neurotrans-gated_channel_TM"/>
</dbReference>
<dbReference type="RefSeq" id="XP_005110899.2">
    <property type="nucleotide sequence ID" value="XM_005110842.3"/>
</dbReference>
<evidence type="ECO:0000313" key="5">
    <source>
        <dbReference type="RefSeq" id="XP_005110899.2"/>
    </source>
</evidence>
<keyword evidence="2" id="KW-0812">Transmembrane</keyword>
<feature type="domain" description="Neurotransmitter-gated ion-channel transmembrane" evidence="3">
    <location>
        <begin position="58"/>
        <end position="187"/>
    </location>
</feature>